<evidence type="ECO:0000256" key="5">
    <source>
        <dbReference type="ARBA" id="ARBA00022840"/>
    </source>
</evidence>
<dbReference type="InterPro" id="IPR011545">
    <property type="entry name" value="DEAD/DEAH_box_helicase_dom"/>
</dbReference>
<reference evidence="12" key="1">
    <citation type="submission" date="2022-02" db="EMBL/GenBank/DDBJ databases">
        <title>Corynebacterium sp. from urogenital microbiome.</title>
        <authorList>
            <person name="Cappelli E.A."/>
            <person name="Ribeiro T.G."/>
            <person name="Peixe L."/>
        </authorList>
    </citation>
    <scope>NUCLEOTIDE SEQUENCE</scope>
    <source>
        <strain evidence="12">C8Ua_174</strain>
    </source>
</reference>
<dbReference type="GO" id="GO:0005524">
    <property type="term" value="F:ATP binding"/>
    <property type="evidence" value="ECO:0007669"/>
    <property type="project" value="UniProtKB-KW"/>
</dbReference>
<evidence type="ECO:0000256" key="9">
    <source>
        <dbReference type="ARBA" id="ARBA00073590"/>
    </source>
</evidence>
<dbReference type="GO" id="GO:0043139">
    <property type="term" value="F:5'-3' DNA helicase activity"/>
    <property type="evidence" value="ECO:0007669"/>
    <property type="project" value="UniProtKB-EC"/>
</dbReference>
<evidence type="ECO:0000256" key="8">
    <source>
        <dbReference type="ARBA" id="ARBA00048954"/>
    </source>
</evidence>
<dbReference type="InterPro" id="IPR006555">
    <property type="entry name" value="ATP-dep_Helicase_C"/>
</dbReference>
<keyword evidence="13" id="KW-1185">Reference proteome</keyword>
<keyword evidence="3" id="KW-0378">Hydrolase</keyword>
<evidence type="ECO:0000313" key="13">
    <source>
        <dbReference type="Proteomes" id="UP001146469"/>
    </source>
</evidence>
<dbReference type="InterPro" id="IPR027417">
    <property type="entry name" value="P-loop_NTPase"/>
</dbReference>
<dbReference type="GO" id="GO:0006139">
    <property type="term" value="P:nucleobase-containing compound metabolic process"/>
    <property type="evidence" value="ECO:0007669"/>
    <property type="project" value="InterPro"/>
</dbReference>
<keyword evidence="4 12" id="KW-0347">Helicase</keyword>
<evidence type="ECO:0000256" key="1">
    <source>
        <dbReference type="ARBA" id="ARBA00001966"/>
    </source>
</evidence>
<dbReference type="EMBL" id="JAKMUT010000004">
    <property type="protein sequence ID" value="MCZ9289692.1"/>
    <property type="molecule type" value="Genomic_DNA"/>
</dbReference>
<dbReference type="PANTHER" id="PTHR11472">
    <property type="entry name" value="DNA REPAIR DEAD HELICASE RAD3/XP-D SUBFAMILY MEMBER"/>
    <property type="match status" value="1"/>
</dbReference>
<name>A0A9X3LK83_9CORY</name>
<dbReference type="InterPro" id="IPR014001">
    <property type="entry name" value="Helicase_ATP-bd"/>
</dbReference>
<comment type="cofactor">
    <cofactor evidence="1">
        <name>[4Fe-4S] cluster</name>
        <dbReference type="ChEBI" id="CHEBI:49883"/>
    </cofactor>
</comment>
<dbReference type="PANTHER" id="PTHR11472:SF34">
    <property type="entry name" value="REGULATOR OF TELOMERE ELONGATION HELICASE 1"/>
    <property type="match status" value="1"/>
</dbReference>
<dbReference type="Pfam" id="PF00270">
    <property type="entry name" value="DEAD"/>
    <property type="match status" value="1"/>
</dbReference>
<evidence type="ECO:0000256" key="7">
    <source>
        <dbReference type="ARBA" id="ARBA00044969"/>
    </source>
</evidence>
<dbReference type="GO" id="GO:0003676">
    <property type="term" value="F:nucleic acid binding"/>
    <property type="evidence" value="ECO:0007669"/>
    <property type="project" value="InterPro"/>
</dbReference>
<accession>A0A9X3LK83</accession>
<dbReference type="GO" id="GO:0016818">
    <property type="term" value="F:hydrolase activity, acting on acid anhydrides, in phosphorus-containing anhydrides"/>
    <property type="evidence" value="ECO:0007669"/>
    <property type="project" value="InterPro"/>
</dbReference>
<gene>
    <name evidence="12" type="ORF">L8V00_05650</name>
</gene>
<evidence type="ECO:0000256" key="2">
    <source>
        <dbReference type="ARBA" id="ARBA00022741"/>
    </source>
</evidence>
<dbReference type="RefSeq" id="WP_269944462.1">
    <property type="nucleotide sequence ID" value="NZ_JAKMUT010000004.1"/>
</dbReference>
<evidence type="ECO:0000256" key="3">
    <source>
        <dbReference type="ARBA" id="ARBA00022801"/>
    </source>
</evidence>
<evidence type="ECO:0000259" key="11">
    <source>
        <dbReference type="PROSITE" id="PS51193"/>
    </source>
</evidence>
<dbReference type="SMART" id="SM00487">
    <property type="entry name" value="DEXDc"/>
    <property type="match status" value="1"/>
</dbReference>
<evidence type="ECO:0000313" key="12">
    <source>
        <dbReference type="EMBL" id="MCZ9289692.1"/>
    </source>
</evidence>
<dbReference type="SUPFAM" id="SSF52540">
    <property type="entry name" value="P-loop containing nucleoside triphosphate hydrolases"/>
    <property type="match status" value="1"/>
</dbReference>
<evidence type="ECO:0000256" key="10">
    <source>
        <dbReference type="ARBA" id="ARBA00079061"/>
    </source>
</evidence>
<evidence type="ECO:0000256" key="6">
    <source>
        <dbReference type="ARBA" id="ARBA00038058"/>
    </source>
</evidence>
<dbReference type="PROSITE" id="PS51193">
    <property type="entry name" value="HELICASE_ATP_BIND_2"/>
    <property type="match status" value="1"/>
</dbReference>
<dbReference type="Gene3D" id="3.40.50.300">
    <property type="entry name" value="P-loop containing nucleotide triphosphate hydrolases"/>
    <property type="match status" value="2"/>
</dbReference>
<dbReference type="InterPro" id="IPR014013">
    <property type="entry name" value="Helic_SF1/SF2_ATP-bd_DinG/Rad3"/>
</dbReference>
<dbReference type="SMART" id="SM00491">
    <property type="entry name" value="HELICc2"/>
    <property type="match status" value="1"/>
</dbReference>
<dbReference type="Proteomes" id="UP001146469">
    <property type="component" value="Unassembled WGS sequence"/>
</dbReference>
<feature type="domain" description="Helicase ATP-binding" evidence="11">
    <location>
        <begin position="10"/>
        <end position="301"/>
    </location>
</feature>
<dbReference type="Pfam" id="PF13307">
    <property type="entry name" value="Helicase_C_2"/>
    <property type="match status" value="1"/>
</dbReference>
<evidence type="ECO:0000256" key="4">
    <source>
        <dbReference type="ARBA" id="ARBA00022806"/>
    </source>
</evidence>
<organism evidence="12 13">
    <name type="scientific">Corynebacterium evansiae</name>
    <dbReference type="NCBI Taxonomy" id="2913499"/>
    <lineage>
        <taxon>Bacteria</taxon>
        <taxon>Bacillati</taxon>
        <taxon>Actinomycetota</taxon>
        <taxon>Actinomycetes</taxon>
        <taxon>Mycobacteriales</taxon>
        <taxon>Corynebacteriaceae</taxon>
        <taxon>Corynebacterium</taxon>
    </lineage>
</organism>
<comment type="similarity">
    <text evidence="6">Belongs to the helicase family. DinG subfamily.</text>
</comment>
<dbReference type="FunFam" id="3.40.50.300:FF:000437">
    <property type="entry name" value="ATP-dependent DNA helicase DinG"/>
    <property type="match status" value="1"/>
</dbReference>
<protein>
    <recommendedName>
        <fullName evidence="9">ATP-dependent helicase DinG</fullName>
        <ecNumber evidence="7">5.6.2.3</ecNumber>
    </recommendedName>
    <alternativeName>
        <fullName evidence="10">DNA 5'-3' helicase DinG</fullName>
    </alternativeName>
</protein>
<sequence length="680" mass="72916">MSSNVLDLLSLAVTDLGGAPRPGQQKMAKAVAEAIDKEHHLAVQAGTGTGKSLAYLIPSIAAAMDSDYPVIVSTATIALQRQLVERDLPRLAKALEPELPRPLEFAIQKGRGNYVCLNKVNNAQTDSGVEEAEESLLDPSQLSATGAQVARLHEWAGETEDGDRDNLPQGVSDRAWRQVSVSSRECLGATRCPFGEQCFAERARAHAADADVVVTNHALLAIDALVDAPVLPEHDTVIVDEAHELEDRITSVATAELSPTAIAVLAKRAAKLAVSGADAAGDELAEAGDRWTEALKAEAAASKNNDRFGTGIEGRWTGVPEALQVPLAALRDAAWKTNRQVSGIPASEFANDSKKAAERLAVIVATEELNDTCVRILNASRVGEGNSADDEDLLGEDVIWYTADSGPRAPKHVVRVAPLSVADLLRQRLFGRNTVILTSATLALGGKFTAMLSRWGLPKSTPTLDAGTPFDARTHGILYVARHLPPPGRDRASDASVDETARLINAAGGRTLGLFSSRRAAEDMAEQLRTVVPYEILLQGEDSMSTLVEKFRKNQSACLFGTLGLWQGVDVPGKSLSLVIIDRIPFPRPDDPLQQARQEAADQRGGSGFMEVAANHAALLMAQGAGRLLRSVDDRGVVAVLDQRLATKRYGSYIRRSMPDFWYTENGDTVRGALRRLVEA</sequence>
<dbReference type="AlphaFoldDB" id="A0A9X3LK83"/>
<proteinExistence type="inferred from homology"/>
<dbReference type="EC" id="5.6.2.3" evidence="7"/>
<dbReference type="InterPro" id="IPR045028">
    <property type="entry name" value="DinG/Rad3-like"/>
</dbReference>
<comment type="catalytic activity">
    <reaction evidence="8">
        <text>ATP + H2O = ADP + phosphate + H(+)</text>
        <dbReference type="Rhea" id="RHEA:13065"/>
        <dbReference type="ChEBI" id="CHEBI:15377"/>
        <dbReference type="ChEBI" id="CHEBI:15378"/>
        <dbReference type="ChEBI" id="CHEBI:30616"/>
        <dbReference type="ChEBI" id="CHEBI:43474"/>
        <dbReference type="ChEBI" id="CHEBI:456216"/>
        <dbReference type="EC" id="5.6.2.3"/>
    </reaction>
</comment>
<keyword evidence="2" id="KW-0547">Nucleotide-binding</keyword>
<keyword evidence="5" id="KW-0067">ATP-binding</keyword>
<comment type="caution">
    <text evidence="12">The sequence shown here is derived from an EMBL/GenBank/DDBJ whole genome shotgun (WGS) entry which is preliminary data.</text>
</comment>